<comment type="caution">
    <text evidence="2">The sequence shown here is derived from an EMBL/GenBank/DDBJ whole genome shotgun (WGS) entry which is preliminary data.</text>
</comment>
<dbReference type="InterPro" id="IPR017946">
    <property type="entry name" value="PLC-like_Pdiesterase_TIM-brl"/>
</dbReference>
<keyword evidence="1" id="KW-0732">Signal</keyword>
<feature type="signal peptide" evidence="1">
    <location>
        <begin position="1"/>
        <end position="19"/>
    </location>
</feature>
<dbReference type="InterPro" id="IPR051057">
    <property type="entry name" value="PI-PLC_domain"/>
</dbReference>
<dbReference type="EMBL" id="KZ308250">
    <property type="protein sequence ID" value="KAG8225730.1"/>
    <property type="molecule type" value="Genomic_DNA"/>
</dbReference>
<dbReference type="Proteomes" id="UP000792457">
    <property type="component" value="Unassembled WGS sequence"/>
</dbReference>
<dbReference type="PANTHER" id="PTHR13593:SF149">
    <property type="entry name" value="PHOSPHATIDYLINOSITOL-SPECIFIC PHOSPHOLIPASE C X DOMAIN CONTAINING, ISOFORM A"/>
    <property type="match status" value="1"/>
</dbReference>
<keyword evidence="3" id="KW-1185">Reference proteome</keyword>
<reference evidence="2" key="2">
    <citation type="submission" date="2017-10" db="EMBL/GenBank/DDBJ databases">
        <title>Ladona fulva Genome sequencing and assembly.</title>
        <authorList>
            <person name="Murali S."/>
            <person name="Richards S."/>
            <person name="Bandaranaike D."/>
            <person name="Bellair M."/>
            <person name="Blankenburg K."/>
            <person name="Chao H."/>
            <person name="Dinh H."/>
            <person name="Doddapaneni H."/>
            <person name="Dugan-Rocha S."/>
            <person name="Elkadiri S."/>
            <person name="Gnanaolivu R."/>
            <person name="Hernandez B."/>
            <person name="Skinner E."/>
            <person name="Javaid M."/>
            <person name="Lee S."/>
            <person name="Li M."/>
            <person name="Ming W."/>
            <person name="Munidasa M."/>
            <person name="Muniz J."/>
            <person name="Nguyen L."/>
            <person name="Hughes D."/>
            <person name="Osuji N."/>
            <person name="Pu L.-L."/>
            <person name="Puazo M."/>
            <person name="Qu C."/>
            <person name="Quiroz J."/>
            <person name="Raj R."/>
            <person name="Weissenberger G."/>
            <person name="Xin Y."/>
            <person name="Zou X."/>
            <person name="Han Y."/>
            <person name="Worley K."/>
            <person name="Muzny D."/>
            <person name="Gibbs R."/>
        </authorList>
    </citation>
    <scope>NUCLEOTIDE SEQUENCE</scope>
    <source>
        <strain evidence="2">Sampled in the wild</strain>
    </source>
</reference>
<dbReference type="Gene3D" id="3.20.20.190">
    <property type="entry name" value="Phosphatidylinositol (PI) phosphodiesterase"/>
    <property type="match status" value="1"/>
</dbReference>
<dbReference type="GO" id="GO:0006629">
    <property type="term" value="P:lipid metabolic process"/>
    <property type="evidence" value="ECO:0007669"/>
    <property type="project" value="InterPro"/>
</dbReference>
<proteinExistence type="predicted"/>
<sequence length="470" mass="53252">MKICGTVVLLLAVLHFSVSRYIGFAWRKAVQDPEPCDSTLRVSLVVSSLVSDTGETRLLEARWRNAPLQIGDYLAIYESDPTGGVLPEPVFSLELKEPTGYVFTGVPSYPTNDTIGYETRCLGHWLAYVSPGDGTGEHQILASACTRTRPTWMYDLKDEIGQLKFRDLFIPGSHNSGSYIEGPGDRITKYIYNQEEGVLNQLIFGVRYLDVRIGYYPPKLITENGTVLPTQPDVPDEEVFFINHGMYRIRPLKEVIDDVKLFLSSTKEIVLFDVQEFPVGFDSSRANLDIHVRLMNYLGREFSEFAANVSMGGGWWGTPLNTFWKEEKRLIIGYDNDNAVEEAQRISEAEGKGRGGSVIWQAVQQKWGDKRTVEDLRSYFAMVFEQQPVRVWSAMAEMTPNAWTIITDSLGGLRKMADSVNRNVTDWFEGTWGNYANIVATDYFRGTDIVEASIKWNHLRAVFSHECRKL</sequence>
<accession>A0A8K0JZU2</accession>
<feature type="chain" id="PRO_5035444622" evidence="1">
    <location>
        <begin position="20"/>
        <end position="470"/>
    </location>
</feature>
<dbReference type="OrthoDB" id="1046782at2759"/>
<dbReference type="SUPFAM" id="SSF51695">
    <property type="entry name" value="PLC-like phosphodiesterases"/>
    <property type="match status" value="1"/>
</dbReference>
<gene>
    <name evidence="2" type="ORF">J437_LFUL006825</name>
</gene>
<organism evidence="2 3">
    <name type="scientific">Ladona fulva</name>
    <name type="common">Scarce chaser dragonfly</name>
    <name type="synonym">Libellula fulva</name>
    <dbReference type="NCBI Taxonomy" id="123851"/>
    <lineage>
        <taxon>Eukaryota</taxon>
        <taxon>Metazoa</taxon>
        <taxon>Ecdysozoa</taxon>
        <taxon>Arthropoda</taxon>
        <taxon>Hexapoda</taxon>
        <taxon>Insecta</taxon>
        <taxon>Pterygota</taxon>
        <taxon>Palaeoptera</taxon>
        <taxon>Odonata</taxon>
        <taxon>Epiprocta</taxon>
        <taxon>Anisoptera</taxon>
        <taxon>Libelluloidea</taxon>
        <taxon>Libellulidae</taxon>
        <taxon>Ladona</taxon>
    </lineage>
</organism>
<evidence type="ECO:0000313" key="3">
    <source>
        <dbReference type="Proteomes" id="UP000792457"/>
    </source>
</evidence>
<evidence type="ECO:0000256" key="1">
    <source>
        <dbReference type="SAM" id="SignalP"/>
    </source>
</evidence>
<name>A0A8K0JZU2_LADFU</name>
<dbReference type="GO" id="GO:0008081">
    <property type="term" value="F:phosphoric diester hydrolase activity"/>
    <property type="evidence" value="ECO:0007669"/>
    <property type="project" value="InterPro"/>
</dbReference>
<dbReference type="PANTHER" id="PTHR13593">
    <property type="match status" value="1"/>
</dbReference>
<reference evidence="2" key="1">
    <citation type="submission" date="2013-04" db="EMBL/GenBank/DDBJ databases">
        <authorList>
            <person name="Qu J."/>
            <person name="Murali S.C."/>
            <person name="Bandaranaike D."/>
            <person name="Bellair M."/>
            <person name="Blankenburg K."/>
            <person name="Chao H."/>
            <person name="Dinh H."/>
            <person name="Doddapaneni H."/>
            <person name="Downs B."/>
            <person name="Dugan-Rocha S."/>
            <person name="Elkadiri S."/>
            <person name="Gnanaolivu R.D."/>
            <person name="Hernandez B."/>
            <person name="Javaid M."/>
            <person name="Jayaseelan J.C."/>
            <person name="Lee S."/>
            <person name="Li M."/>
            <person name="Ming W."/>
            <person name="Munidasa M."/>
            <person name="Muniz J."/>
            <person name="Nguyen L."/>
            <person name="Ongeri F."/>
            <person name="Osuji N."/>
            <person name="Pu L.-L."/>
            <person name="Puazo M."/>
            <person name="Qu C."/>
            <person name="Quiroz J."/>
            <person name="Raj R."/>
            <person name="Weissenberger G."/>
            <person name="Xin Y."/>
            <person name="Zou X."/>
            <person name="Han Y."/>
            <person name="Richards S."/>
            <person name="Worley K."/>
            <person name="Muzny D."/>
            <person name="Gibbs R."/>
        </authorList>
    </citation>
    <scope>NUCLEOTIDE SEQUENCE</scope>
    <source>
        <strain evidence="2">Sampled in the wild</strain>
    </source>
</reference>
<dbReference type="AlphaFoldDB" id="A0A8K0JZU2"/>
<protein>
    <submittedName>
        <fullName evidence="2">Uncharacterized protein</fullName>
    </submittedName>
</protein>
<evidence type="ECO:0000313" key="2">
    <source>
        <dbReference type="EMBL" id="KAG8225730.1"/>
    </source>
</evidence>